<dbReference type="InterPro" id="IPR002641">
    <property type="entry name" value="PNPLA_dom"/>
</dbReference>
<feature type="short sequence motif" description="GXSXG" evidence="6">
    <location>
        <begin position="460"/>
        <end position="464"/>
    </location>
</feature>
<dbReference type="Gene3D" id="3.40.1090.10">
    <property type="entry name" value="Cytosolic phospholipase A2 catalytic domain"/>
    <property type="match status" value="2"/>
</dbReference>
<dbReference type="SUPFAM" id="SSF52151">
    <property type="entry name" value="FabD/lysophospholipase-like"/>
    <property type="match status" value="1"/>
</dbReference>
<dbReference type="InterPro" id="IPR023753">
    <property type="entry name" value="FAD/NAD-binding_dom"/>
</dbReference>
<evidence type="ECO:0000256" key="3">
    <source>
        <dbReference type="ARBA" id="ARBA00022827"/>
    </source>
</evidence>
<dbReference type="SUPFAM" id="SSF51905">
    <property type="entry name" value="FAD/NAD(P)-binding domain"/>
    <property type="match status" value="1"/>
</dbReference>
<feature type="active site" description="Proton acceptor" evidence="6">
    <location>
        <position position="614"/>
    </location>
</feature>
<dbReference type="GO" id="GO:0016651">
    <property type="term" value="F:oxidoreductase activity, acting on NAD(P)H"/>
    <property type="evidence" value="ECO:0007669"/>
    <property type="project" value="TreeGrafter"/>
</dbReference>
<dbReference type="InterPro" id="IPR016156">
    <property type="entry name" value="FAD/NAD-linked_Rdtase_dimer_sf"/>
</dbReference>
<evidence type="ECO:0000256" key="1">
    <source>
        <dbReference type="ARBA" id="ARBA00001974"/>
    </source>
</evidence>
<keyword evidence="3" id="KW-0274">FAD</keyword>
<dbReference type="EMBL" id="MIPT01000001">
    <property type="protein sequence ID" value="OHT21763.1"/>
    <property type="molecule type" value="Genomic_DNA"/>
</dbReference>
<keyword evidence="6" id="KW-0442">Lipid degradation</keyword>
<dbReference type="InterPro" id="IPR016035">
    <property type="entry name" value="Acyl_Trfase/lysoPLipase"/>
</dbReference>
<reference evidence="8 9" key="1">
    <citation type="submission" date="2016-09" db="EMBL/GenBank/DDBJ databases">
        <title>Metabolic pathway, cell adaptation mechanisms and a novel monoxygenase revealed through proteogenomic-transcription analysis of a Sphingomonas haloaromaticamans strain degrading the fungicide ortho-phenylphenol.</title>
        <authorList>
            <person name="Perruchon C."/>
            <person name="Papadopoulou E.S."/>
            <person name="Rousidou C."/>
            <person name="Vasileiadis S."/>
            <person name="Tanou G."/>
            <person name="Amoutzias G."/>
            <person name="Molassiotis A."/>
            <person name="Karpouzas D.G."/>
        </authorList>
    </citation>
    <scope>NUCLEOTIDE SEQUENCE [LARGE SCALE GENOMIC DNA]</scope>
    <source>
        <strain evidence="8 9">P3</strain>
    </source>
</reference>
<protein>
    <submittedName>
        <fullName evidence="8">Rhodocoxin reductase</fullName>
        <ecNumber evidence="8">1.18.1.-</ecNumber>
    </submittedName>
</protein>
<evidence type="ECO:0000313" key="8">
    <source>
        <dbReference type="EMBL" id="OHT21763.1"/>
    </source>
</evidence>
<keyword evidence="6" id="KW-0378">Hydrolase</keyword>
<dbReference type="GO" id="GO:0016787">
    <property type="term" value="F:hydrolase activity"/>
    <property type="evidence" value="ECO:0007669"/>
    <property type="project" value="UniProtKB-UniRule"/>
</dbReference>
<dbReference type="GO" id="GO:0016042">
    <property type="term" value="P:lipid catabolic process"/>
    <property type="evidence" value="ECO:0007669"/>
    <property type="project" value="UniProtKB-UniRule"/>
</dbReference>
<dbReference type="Pfam" id="PF01734">
    <property type="entry name" value="Patatin"/>
    <property type="match status" value="1"/>
</dbReference>
<sequence length="771" mass="83410">MKTETAMADNTAGSVPRHIDFLIVGGGVASAIAAETLRAEGASGSVLLLSAEDLPPYHRPPLSKQLLPEREDEERIFVHPKGFYDERDIELRLNSPVVGVDTVSQIVRTAAGERIAYGKLLIATGATPKSLGVPGEALAGVHTLRTKADTDVIREAAGTAKRAVVIGASFLGMEIAMSLVARGLDVTVLERGSVFLPHLEASDLSAHFERRAQSQGATVLLNDTAVAFHGSTTVAEIETSAGRRIACDLVVVSIGVSPASGFLEGSGIALEDGYVAIDALLRASVPNVFAAGDVTSFYDPVFARRRHIEHWDNAIKQARLAARNMLGRRLRYDEVSYFFCEVGDIGFNVLGATEEADEWITRGSLDDGSFAMFYLKGDVPRALFSTGRPADETRVAEGLIRYRVNLGSVKERLREADFALEQIPTQTALILQGGGALGAFECGVVKALEEEQLFPDIVAGVSIGAFNGAVIASNPRQATQALEAFWNELAVLTPTLSPAIFRQTVAAAQILTCGVPNFFRARWLPPFTPLEWPVAWTSYYDTTPMRQLIAKHVDFAALKTSPVRLLISAVNVATAELEVFDSYVDDLTPDHIVASGSLPPGFPWTVIDGKAYWDGGIISNSPLDLVVDRCGPDGKRVFIVDLYSGQRALPSNMIEVLARRDEIVYSERVRSDLHYRETVDSYRRLIDHVLSYVDPASAARVKHLPDYIQLMGDGAPTRITRFVRTGQSDEHSSGDYDFSDVAIEASRSEGYAVAKGILGQARAPSADPARP</sequence>
<dbReference type="Gene3D" id="3.50.50.60">
    <property type="entry name" value="FAD/NAD(P)-binding domain"/>
    <property type="match status" value="2"/>
</dbReference>
<dbReference type="Pfam" id="PF12536">
    <property type="entry name" value="DUF3734"/>
    <property type="match status" value="1"/>
</dbReference>
<dbReference type="PRINTS" id="PR00411">
    <property type="entry name" value="PNDRDTASEI"/>
</dbReference>
<dbReference type="Pfam" id="PF07992">
    <property type="entry name" value="Pyr_redox_2"/>
    <property type="match status" value="1"/>
</dbReference>
<accession>A0A1S1HKK6</accession>
<evidence type="ECO:0000256" key="5">
    <source>
        <dbReference type="ARBA" id="ARBA00023098"/>
    </source>
</evidence>
<keyword evidence="5 6" id="KW-0443">Lipid metabolism</keyword>
<gene>
    <name evidence="8" type="primary">thcD</name>
    <name evidence="8" type="ORF">BHE75_03774</name>
</gene>
<dbReference type="GO" id="GO:0005737">
    <property type="term" value="C:cytoplasm"/>
    <property type="evidence" value="ECO:0007669"/>
    <property type="project" value="TreeGrafter"/>
</dbReference>
<dbReference type="AlphaFoldDB" id="A0A1S1HKK6"/>
<proteinExistence type="predicted"/>
<evidence type="ECO:0000256" key="2">
    <source>
        <dbReference type="ARBA" id="ARBA00022630"/>
    </source>
</evidence>
<dbReference type="Gene3D" id="3.30.390.30">
    <property type="match status" value="1"/>
</dbReference>
<name>A0A1S1HKK6_9SPHN</name>
<feature type="short sequence motif" description="DGA/G" evidence="6">
    <location>
        <begin position="614"/>
        <end position="616"/>
    </location>
</feature>
<comment type="caution">
    <text evidence="8">The sequence shown here is derived from an EMBL/GenBank/DDBJ whole genome shotgun (WGS) entry which is preliminary data.</text>
</comment>
<evidence type="ECO:0000259" key="7">
    <source>
        <dbReference type="PROSITE" id="PS51635"/>
    </source>
</evidence>
<organism evidence="8 9">
    <name type="scientific">Edaphosphingomonas haloaromaticamans</name>
    <dbReference type="NCBI Taxonomy" id="653954"/>
    <lineage>
        <taxon>Bacteria</taxon>
        <taxon>Pseudomonadati</taxon>
        <taxon>Pseudomonadota</taxon>
        <taxon>Alphaproteobacteria</taxon>
        <taxon>Sphingomonadales</taxon>
        <taxon>Rhizorhabdaceae</taxon>
        <taxon>Edaphosphingomonas</taxon>
    </lineage>
</organism>
<dbReference type="InterPro" id="IPR036188">
    <property type="entry name" value="FAD/NAD-bd_sf"/>
</dbReference>
<evidence type="ECO:0000256" key="4">
    <source>
        <dbReference type="ARBA" id="ARBA00023002"/>
    </source>
</evidence>
<evidence type="ECO:0000256" key="6">
    <source>
        <dbReference type="PROSITE-ProRule" id="PRU01161"/>
    </source>
</evidence>
<dbReference type="InterPro" id="IPR050446">
    <property type="entry name" value="FAD-oxidoreductase/Apoptosis"/>
</dbReference>
<keyword evidence="9" id="KW-1185">Reference proteome</keyword>
<feature type="domain" description="PNPLA" evidence="7">
    <location>
        <begin position="429"/>
        <end position="627"/>
    </location>
</feature>
<evidence type="ECO:0000313" key="9">
    <source>
        <dbReference type="Proteomes" id="UP000179467"/>
    </source>
</evidence>
<dbReference type="SUPFAM" id="SSF55424">
    <property type="entry name" value="FAD/NAD-linked reductases, dimerisation (C-terminal) domain"/>
    <property type="match status" value="1"/>
</dbReference>
<dbReference type="EC" id="1.18.1.-" evidence="8"/>
<dbReference type="PANTHER" id="PTHR43557:SF2">
    <property type="entry name" value="RIESKE DOMAIN-CONTAINING PROTEIN-RELATED"/>
    <property type="match status" value="1"/>
</dbReference>
<dbReference type="InterPro" id="IPR021095">
    <property type="entry name" value="DUF3734"/>
</dbReference>
<feature type="active site" description="Nucleophile" evidence="6">
    <location>
        <position position="462"/>
    </location>
</feature>
<dbReference type="PROSITE" id="PS51635">
    <property type="entry name" value="PNPLA"/>
    <property type="match status" value="1"/>
</dbReference>
<dbReference type="CDD" id="cd07209">
    <property type="entry name" value="Pat_hypo_Ecoli_Z1214_like"/>
    <property type="match status" value="1"/>
</dbReference>
<feature type="short sequence motif" description="GXGXXG" evidence="6">
    <location>
        <begin position="433"/>
        <end position="438"/>
    </location>
</feature>
<keyword evidence="4 8" id="KW-0560">Oxidoreductase</keyword>
<dbReference type="PRINTS" id="PR00368">
    <property type="entry name" value="FADPNR"/>
</dbReference>
<keyword evidence="2" id="KW-0285">Flavoprotein</keyword>
<comment type="cofactor">
    <cofactor evidence="1">
        <name>FAD</name>
        <dbReference type="ChEBI" id="CHEBI:57692"/>
    </cofactor>
</comment>
<dbReference type="PANTHER" id="PTHR43557">
    <property type="entry name" value="APOPTOSIS-INDUCING FACTOR 1"/>
    <property type="match status" value="1"/>
</dbReference>
<dbReference type="Proteomes" id="UP000179467">
    <property type="component" value="Unassembled WGS sequence"/>
</dbReference>